<protein>
    <recommendedName>
        <fullName evidence="1">Restriction endonuclease type II DpnII-like domain-containing protein</fullName>
    </recommendedName>
</protein>
<evidence type="ECO:0000313" key="3">
    <source>
        <dbReference type="Proteomes" id="UP001236723"/>
    </source>
</evidence>
<organism evidence="2 3">
    <name type="scientific">Alkalibacillus filiformis</name>
    <dbReference type="NCBI Taxonomy" id="200990"/>
    <lineage>
        <taxon>Bacteria</taxon>
        <taxon>Bacillati</taxon>
        <taxon>Bacillota</taxon>
        <taxon>Bacilli</taxon>
        <taxon>Bacillales</taxon>
        <taxon>Bacillaceae</taxon>
        <taxon>Alkalibacillus</taxon>
    </lineage>
</organism>
<dbReference type="RefSeq" id="WP_307065132.1">
    <property type="nucleotide sequence ID" value="NZ_JAUSUP010000001.1"/>
</dbReference>
<proteinExistence type="predicted"/>
<name>A0ABU0DPI1_9BACI</name>
<evidence type="ECO:0000313" key="2">
    <source>
        <dbReference type="EMBL" id="MDQ0350357.1"/>
    </source>
</evidence>
<dbReference type="EMBL" id="JAUSUP010000001">
    <property type="protein sequence ID" value="MDQ0350357.1"/>
    <property type="molecule type" value="Genomic_DNA"/>
</dbReference>
<sequence>MEQEETIQKSADEIHESLRDCLPMDELYFEFIKFREEILKKIDNFEERETLLESLKAFLSLRLKSKEYPNFFKKKLKTEYYGFKVLVNLIGLSGEQCKNIIFNHSTLDVNFSESKVANNEDINTAFADLLMNGYEDAELKELVDGDQILLECFNLKKINGLVDLLDNSELLNNAIRMAYKGRLSGKKGYHTEQQIIGELIINMGYTYESGIIDFLIDYYNPTQHDQDRNPKVDLIIPDKQNPKILIESSYQLSTGSSQTRKGDSYTAINNAVKKYNDENDENLIFINFVDGAGWKQRGKVQINRLMDNADYVVNYDNLDNLINIVKHYMD</sequence>
<gene>
    <name evidence="2" type="ORF">J2R98_000160</name>
</gene>
<dbReference type="Pfam" id="PF04556">
    <property type="entry name" value="DpnII"/>
    <property type="match status" value="1"/>
</dbReference>
<evidence type="ECO:0000259" key="1">
    <source>
        <dbReference type="Pfam" id="PF04556"/>
    </source>
</evidence>
<reference evidence="2 3" key="1">
    <citation type="submission" date="2023-07" db="EMBL/GenBank/DDBJ databases">
        <title>Genomic Encyclopedia of Type Strains, Phase IV (KMG-IV): sequencing the most valuable type-strain genomes for metagenomic binning, comparative biology and taxonomic classification.</title>
        <authorList>
            <person name="Goeker M."/>
        </authorList>
    </citation>
    <scope>NUCLEOTIDE SEQUENCE [LARGE SCALE GENOMIC DNA]</scope>
    <source>
        <strain evidence="2 3">DSM 15448</strain>
    </source>
</reference>
<dbReference type="InterPro" id="IPR007637">
    <property type="entry name" value="Restrct_endonuc_II_DpnII-like"/>
</dbReference>
<dbReference type="Proteomes" id="UP001236723">
    <property type="component" value="Unassembled WGS sequence"/>
</dbReference>
<feature type="domain" description="Restriction endonuclease type II DpnII-like" evidence="1">
    <location>
        <begin position="208"/>
        <end position="320"/>
    </location>
</feature>
<keyword evidence="3" id="KW-1185">Reference proteome</keyword>
<comment type="caution">
    <text evidence="2">The sequence shown here is derived from an EMBL/GenBank/DDBJ whole genome shotgun (WGS) entry which is preliminary data.</text>
</comment>
<accession>A0ABU0DPI1</accession>